<evidence type="ECO:0000313" key="1">
    <source>
        <dbReference type="EMBL" id="POF31531.1"/>
    </source>
</evidence>
<organism evidence="1 2">
    <name type="scientific">Roseibium marinum</name>
    <dbReference type="NCBI Taxonomy" id="281252"/>
    <lineage>
        <taxon>Bacteria</taxon>
        <taxon>Pseudomonadati</taxon>
        <taxon>Pseudomonadota</taxon>
        <taxon>Alphaproteobacteria</taxon>
        <taxon>Hyphomicrobiales</taxon>
        <taxon>Stappiaceae</taxon>
        <taxon>Roseibium</taxon>
    </lineage>
</organism>
<accession>A0A2S3UUY2</accession>
<comment type="caution">
    <text evidence="1">The sequence shown here is derived from an EMBL/GenBank/DDBJ whole genome shotgun (WGS) entry which is preliminary data.</text>
</comment>
<sequence length="64" mass="7496">MDRLFLDIADLAGAPENRLFKVVCDNRAHYAWVRKHVGYHVLRYWSLLVGMIVWGKLAAKEIRI</sequence>
<gene>
    <name evidence="1" type="ORF">CLV41_10495</name>
</gene>
<dbReference type="Proteomes" id="UP000236959">
    <property type="component" value="Unassembled WGS sequence"/>
</dbReference>
<keyword evidence="2" id="KW-1185">Reference proteome</keyword>
<dbReference type="AlphaFoldDB" id="A0A2S3UUY2"/>
<proteinExistence type="predicted"/>
<protein>
    <submittedName>
        <fullName evidence="1">Uncharacterized protein</fullName>
    </submittedName>
</protein>
<reference evidence="1 2" key="1">
    <citation type="submission" date="2018-01" db="EMBL/GenBank/DDBJ databases">
        <title>Genomic Encyclopedia of Archaeal and Bacterial Type Strains, Phase II (KMG-II): from individual species to whole genera.</title>
        <authorList>
            <person name="Goeker M."/>
        </authorList>
    </citation>
    <scope>NUCLEOTIDE SEQUENCE [LARGE SCALE GENOMIC DNA]</scope>
    <source>
        <strain evidence="1 2">DSM 17023</strain>
    </source>
</reference>
<dbReference type="EMBL" id="PPCN01000004">
    <property type="protein sequence ID" value="POF31531.1"/>
    <property type="molecule type" value="Genomic_DNA"/>
</dbReference>
<evidence type="ECO:0000313" key="2">
    <source>
        <dbReference type="Proteomes" id="UP000236959"/>
    </source>
</evidence>
<name>A0A2S3UUY2_9HYPH</name>